<dbReference type="Proteomes" id="UP000576603">
    <property type="component" value="Unassembled WGS sequence"/>
</dbReference>
<proteinExistence type="predicted"/>
<reference evidence="2 3" key="1">
    <citation type="submission" date="2020-08" db="EMBL/GenBank/DDBJ databases">
        <title>Studying the diversity of plant-associated saprophytic bacteria and their role in host health and plant-pathogen interactions.</title>
        <authorList>
            <person name="Potnis N."/>
        </authorList>
    </citation>
    <scope>NUCLEOTIDE SEQUENCE [LARGE SCALE GENOMIC DNA]</scope>
    <source>
        <strain evidence="2 3">CFBP 7922</strain>
    </source>
</reference>
<gene>
    <name evidence="2" type="ORF">FHY32_000977</name>
</gene>
<evidence type="ECO:0000313" key="2">
    <source>
        <dbReference type="EMBL" id="MBB4722659.1"/>
    </source>
</evidence>
<evidence type="ECO:0000313" key="3">
    <source>
        <dbReference type="Proteomes" id="UP000576603"/>
    </source>
</evidence>
<name>A0AAW3U224_XANEU</name>
<dbReference type="RefSeq" id="WP_184420245.1">
    <property type="nucleotide sequence ID" value="NZ_JACHNK010000002.1"/>
</dbReference>
<dbReference type="EMBL" id="JACHNL010000002">
    <property type="protein sequence ID" value="MBB4722659.1"/>
    <property type="molecule type" value="Genomic_DNA"/>
</dbReference>
<protein>
    <submittedName>
        <fullName evidence="2">Uncharacterized protein</fullName>
    </submittedName>
</protein>
<comment type="caution">
    <text evidence="2">The sequence shown here is derived from an EMBL/GenBank/DDBJ whole genome shotgun (WGS) entry which is preliminary data.</text>
</comment>
<organism evidence="2 3">
    <name type="scientific">Xanthomonas euvesicatoria</name>
    <dbReference type="NCBI Taxonomy" id="456327"/>
    <lineage>
        <taxon>Bacteria</taxon>
        <taxon>Pseudomonadati</taxon>
        <taxon>Pseudomonadota</taxon>
        <taxon>Gammaproteobacteria</taxon>
        <taxon>Lysobacterales</taxon>
        <taxon>Lysobacteraceae</taxon>
        <taxon>Xanthomonas</taxon>
    </lineage>
</organism>
<feature type="region of interest" description="Disordered" evidence="1">
    <location>
        <begin position="28"/>
        <end position="51"/>
    </location>
</feature>
<sequence>MTEFLITAAVFLAFGLFIRNRIRKAKAASASSAGAPVGGGSTGTKPHTQVR</sequence>
<evidence type="ECO:0000256" key="1">
    <source>
        <dbReference type="SAM" id="MobiDB-lite"/>
    </source>
</evidence>
<dbReference type="AlphaFoldDB" id="A0AAW3U224"/>
<accession>A0AAW3U224</accession>